<keyword evidence="1" id="KW-0812">Transmembrane</keyword>
<reference evidence="2 3" key="1">
    <citation type="journal article" date="2015" name="Int. J. Syst. Evol. Microbiol.">
        <title>Flavisolibacter ginsenosidimutans sp. nov., with ginsenoside-converting activity isolated from soil used for cultivating ginseng.</title>
        <authorList>
            <person name="Zhao Y."/>
            <person name="Liu Q."/>
            <person name="Kang M.S."/>
            <person name="Jin F."/>
            <person name="Yu H."/>
            <person name="Im W.T."/>
        </authorList>
    </citation>
    <scope>NUCLEOTIDE SEQUENCE [LARGE SCALE GENOMIC DNA]</scope>
    <source>
        <strain evidence="2 3">Gsoil 636</strain>
    </source>
</reference>
<organism evidence="2 3">
    <name type="scientific">Flavisolibacter ginsenosidimutans</name>
    <dbReference type="NCBI Taxonomy" id="661481"/>
    <lineage>
        <taxon>Bacteria</taxon>
        <taxon>Pseudomonadati</taxon>
        <taxon>Bacteroidota</taxon>
        <taxon>Chitinophagia</taxon>
        <taxon>Chitinophagales</taxon>
        <taxon>Chitinophagaceae</taxon>
        <taxon>Flavisolibacter</taxon>
    </lineage>
</organism>
<name>A0A5B8UMU8_9BACT</name>
<keyword evidence="3" id="KW-1185">Reference proteome</keyword>
<evidence type="ECO:0000256" key="1">
    <source>
        <dbReference type="SAM" id="Phobius"/>
    </source>
</evidence>
<dbReference type="RefSeq" id="WP_146790300.1">
    <property type="nucleotide sequence ID" value="NZ_BAABIO010000003.1"/>
</dbReference>
<sequence length="134" mass="15176">MLKLCLKIWTVANLFVFVVFALLSFPHKIAMGLYAVCYSALFSLPAILLLYYLLKFLRIAHGGILFSWIVLLLGTAVVSFLSYYLYAHGMHDASGELDFVLPLSFVSGYSAVLFFSSPLHYLFQTFQYGNHEND</sequence>
<keyword evidence="1" id="KW-1133">Transmembrane helix</keyword>
<dbReference type="AlphaFoldDB" id="A0A5B8UMU8"/>
<gene>
    <name evidence="2" type="ORF">FSB75_17925</name>
</gene>
<keyword evidence="1" id="KW-0472">Membrane</keyword>
<feature type="transmembrane region" description="Helical" evidence="1">
    <location>
        <begin position="65"/>
        <end position="87"/>
    </location>
</feature>
<dbReference type="KEGG" id="fgg:FSB75_17925"/>
<dbReference type="Proteomes" id="UP000321204">
    <property type="component" value="Chromosome"/>
</dbReference>
<feature type="transmembrane region" description="Helical" evidence="1">
    <location>
        <begin position="99"/>
        <end position="123"/>
    </location>
</feature>
<feature type="transmembrane region" description="Helical" evidence="1">
    <location>
        <begin position="31"/>
        <end position="53"/>
    </location>
</feature>
<protein>
    <submittedName>
        <fullName evidence="2">Uncharacterized protein</fullName>
    </submittedName>
</protein>
<proteinExistence type="predicted"/>
<evidence type="ECO:0000313" key="2">
    <source>
        <dbReference type="EMBL" id="QEC57702.1"/>
    </source>
</evidence>
<feature type="transmembrane region" description="Helical" evidence="1">
    <location>
        <begin position="7"/>
        <end position="25"/>
    </location>
</feature>
<accession>A0A5B8UMU8</accession>
<evidence type="ECO:0000313" key="3">
    <source>
        <dbReference type="Proteomes" id="UP000321204"/>
    </source>
</evidence>
<dbReference type="EMBL" id="CP042433">
    <property type="protein sequence ID" value="QEC57702.1"/>
    <property type="molecule type" value="Genomic_DNA"/>
</dbReference>